<dbReference type="Proteomes" id="UP000282876">
    <property type="component" value="Unassembled WGS sequence"/>
</dbReference>
<keyword evidence="2" id="KW-1185">Reference proteome</keyword>
<dbReference type="VEuPathDB" id="MicrosporidiaDB:TUBRATIS_004830"/>
<organism evidence="1 2">
    <name type="scientific">Tubulinosema ratisbonensis</name>
    <dbReference type="NCBI Taxonomy" id="291195"/>
    <lineage>
        <taxon>Eukaryota</taxon>
        <taxon>Fungi</taxon>
        <taxon>Fungi incertae sedis</taxon>
        <taxon>Microsporidia</taxon>
        <taxon>Tubulinosematoidea</taxon>
        <taxon>Tubulinosematidae</taxon>
        <taxon>Tubulinosema</taxon>
    </lineage>
</organism>
<reference evidence="1 2" key="1">
    <citation type="submission" date="2018-10" db="EMBL/GenBank/DDBJ databases">
        <title>Draft genome sequence of the microsporidian Tubulinosema ratisbonensis.</title>
        <authorList>
            <person name="Polonais V."/>
            <person name="Peyretaillade E."/>
            <person name="Niehus S."/>
            <person name="Wawrzyniak I."/>
            <person name="Franchet A."/>
            <person name="Gaspin C."/>
            <person name="Reichstadt M."/>
            <person name="Belser C."/>
            <person name="Labadie K."/>
            <person name="Delbac F."/>
            <person name="Ferrandon D."/>
        </authorList>
    </citation>
    <scope>NUCLEOTIDE SEQUENCE [LARGE SCALE GENOMIC DNA]</scope>
    <source>
        <strain evidence="1 2">Franzen</strain>
    </source>
</reference>
<evidence type="ECO:0000313" key="2">
    <source>
        <dbReference type="Proteomes" id="UP000282876"/>
    </source>
</evidence>
<dbReference type="AlphaFoldDB" id="A0A437APB5"/>
<name>A0A437APB5_9MICR</name>
<sequence length="718" mass="84666">MIISFLLINILYGSKKRNTQETALETEQDLSICEKRPRISLEFDQDVGRIFEETKEFDFLTYNFINDIPAKESVKNDLDDLNDLNFSDMMVFDPTIEKTTEIHTQNPFVLYDYNNLKSSEEENEIAFTTEIDELFEDIDSVIQDNILSKNDDLKENKWFENPCAGTIPGSSYGEDVYIETGYNVDVDCEEEIDINGRNSSIDMVEYNNCTGILSEIPEEATETQNTVTQQNTSRMIDQKTEIKEPIILFNLLKTSGHQNLKQVYELSEKSLKTTKIILLEGKIPLPTKNITKKITPKGIKRARRSILSPSFKGGNISISEMYADVFYNLKLYSANTSKNFTFKVPGLKHPLEVAKPVIKLEQETVLRFSNVVRVVTNVTFNVCNIIDLYSFNKEIKNKVDNFLLNYVYDQEFSSEKLLITKNSEDKIAQTLLDRFMEVKKIFLQKYKHQFYVTRIRCRGSGQISRTLPNEENLKIYQYSLETIFRKKEYSFLIKLFPEIKFILLDSLNHYKNRVNGQRVFLLVGLIIVKYRLLQKNLYLDLTNYSRSPNFSYTDSPLLCQFIFSIKMLIFRFFFIHMLNKIDFHRFKSLFINTFLSFIRIAHPDCLKQMEFDEFFFVNYFIHDSFLAGIRYFMHDEFDDDCKTNQEFRFSFSELMSEYFTEKIKELMIFVIRQNINKCCEEDNELSQIFYKTDAEILDIFVKKKRIFTDQLMNFLQED</sequence>
<gene>
    <name evidence="1" type="ORF">TUBRATIS_004830</name>
</gene>
<evidence type="ECO:0000313" key="1">
    <source>
        <dbReference type="EMBL" id="RVD92992.1"/>
    </source>
</evidence>
<comment type="caution">
    <text evidence="1">The sequence shown here is derived from an EMBL/GenBank/DDBJ whole genome shotgun (WGS) entry which is preliminary data.</text>
</comment>
<accession>A0A437APB5</accession>
<protein>
    <submittedName>
        <fullName evidence="1">Uncharacterized protein</fullName>
    </submittedName>
</protein>
<proteinExistence type="predicted"/>
<dbReference type="EMBL" id="RCSS01000107">
    <property type="protein sequence ID" value="RVD92992.1"/>
    <property type="molecule type" value="Genomic_DNA"/>
</dbReference>